<protein>
    <recommendedName>
        <fullName evidence="9">Transcription factor TAFII-31</fullName>
    </recommendedName>
</protein>
<dbReference type="GO" id="GO:0016251">
    <property type="term" value="F:RNA polymerase II general transcription initiation factor activity"/>
    <property type="evidence" value="ECO:0007669"/>
    <property type="project" value="TreeGrafter"/>
</dbReference>
<dbReference type="InterPro" id="IPR009072">
    <property type="entry name" value="Histone-fold"/>
</dbReference>
<dbReference type="EMBL" id="KZ110602">
    <property type="protein sequence ID" value="OSX59299.1"/>
    <property type="molecule type" value="Genomic_DNA"/>
</dbReference>
<evidence type="ECO:0000256" key="1">
    <source>
        <dbReference type="ARBA" id="ARBA00004123"/>
    </source>
</evidence>
<name>A0A1X6MSM0_9APHY</name>
<evidence type="ECO:0000256" key="4">
    <source>
        <dbReference type="ARBA" id="ARBA00023163"/>
    </source>
</evidence>
<evidence type="ECO:0000256" key="5">
    <source>
        <dbReference type="ARBA" id="ARBA00023242"/>
    </source>
</evidence>
<evidence type="ECO:0000313" key="8">
    <source>
        <dbReference type="Proteomes" id="UP000194127"/>
    </source>
</evidence>
<comment type="subcellular location">
    <subcellularLocation>
        <location evidence="1">Nucleus</location>
    </subcellularLocation>
</comment>
<comment type="similarity">
    <text evidence="2">Belongs to the TAF9 family.</text>
</comment>
<dbReference type="InterPro" id="IPR051431">
    <property type="entry name" value="TFIID_subunit_9"/>
</dbReference>
<dbReference type="PANTHER" id="PTHR48068:SF4">
    <property type="entry name" value="TATA-BOX BINDING PROTEIN ASSOCIATED FACTOR 9"/>
    <property type="match status" value="1"/>
</dbReference>
<keyword evidence="5" id="KW-0539">Nucleus</keyword>
<feature type="non-terminal residue" evidence="7">
    <location>
        <position position="1"/>
    </location>
</feature>
<dbReference type="PANTHER" id="PTHR48068">
    <property type="entry name" value="TAF9 RNA POLYMERASE II, TATA BOX-BINDING PROTEIN (TBP)-ASSOCIATED FACTOR"/>
    <property type="match status" value="1"/>
</dbReference>
<evidence type="ECO:0000256" key="6">
    <source>
        <dbReference type="SAM" id="SignalP"/>
    </source>
</evidence>
<evidence type="ECO:0000313" key="7">
    <source>
        <dbReference type="EMBL" id="OSX59299.1"/>
    </source>
</evidence>
<dbReference type="AlphaFoldDB" id="A0A1X6MSM0"/>
<gene>
    <name evidence="7" type="ORF">POSPLADRAFT_1121264</name>
</gene>
<dbReference type="Gene3D" id="1.10.20.10">
    <property type="entry name" value="Histone, subunit A"/>
    <property type="match status" value="1"/>
</dbReference>
<evidence type="ECO:0000256" key="3">
    <source>
        <dbReference type="ARBA" id="ARBA00023015"/>
    </source>
</evidence>
<dbReference type="Pfam" id="PF02291">
    <property type="entry name" value="TFIID-31kDa"/>
    <property type="match status" value="1"/>
</dbReference>
<keyword evidence="4" id="KW-0804">Transcription</keyword>
<accession>A0A1X6MSM0</accession>
<reference evidence="7 8" key="1">
    <citation type="submission" date="2017-04" db="EMBL/GenBank/DDBJ databases">
        <title>Genome Sequence of the Model Brown-Rot Fungus Postia placenta SB12.</title>
        <authorList>
            <consortium name="DOE Joint Genome Institute"/>
            <person name="Gaskell J."/>
            <person name="Kersten P."/>
            <person name="Larrondo L.F."/>
            <person name="Canessa P."/>
            <person name="Martinez D."/>
            <person name="Hibbett D."/>
            <person name="Schmoll M."/>
            <person name="Kubicek C.P."/>
            <person name="Martinez A.T."/>
            <person name="Yadav J."/>
            <person name="Master E."/>
            <person name="Magnuson J.K."/>
            <person name="James T."/>
            <person name="Yaver D."/>
            <person name="Berka R."/>
            <person name="Labutti K."/>
            <person name="Lipzen A."/>
            <person name="Aerts A."/>
            <person name="Barry K."/>
            <person name="Henrissat B."/>
            <person name="Blanchette R."/>
            <person name="Grigoriev I."/>
            <person name="Cullen D."/>
        </authorList>
    </citation>
    <scope>NUCLEOTIDE SEQUENCE [LARGE SCALE GENOMIC DNA]</scope>
    <source>
        <strain evidence="7 8">MAD-698-R-SB12</strain>
    </source>
</reference>
<dbReference type="GO" id="GO:0005669">
    <property type="term" value="C:transcription factor TFIID complex"/>
    <property type="evidence" value="ECO:0007669"/>
    <property type="project" value="TreeGrafter"/>
</dbReference>
<dbReference type="GO" id="GO:0051123">
    <property type="term" value="P:RNA polymerase II preinitiation complex assembly"/>
    <property type="evidence" value="ECO:0007669"/>
    <property type="project" value="TreeGrafter"/>
</dbReference>
<evidence type="ECO:0000256" key="2">
    <source>
        <dbReference type="ARBA" id="ARBA00007646"/>
    </source>
</evidence>
<dbReference type="CDD" id="cd07979">
    <property type="entry name" value="HFD_TAF9"/>
    <property type="match status" value="1"/>
</dbReference>
<dbReference type="Proteomes" id="UP000194127">
    <property type="component" value="Unassembled WGS sequence"/>
</dbReference>
<dbReference type="STRING" id="670580.A0A1X6MSM0"/>
<keyword evidence="8" id="KW-1185">Reference proteome</keyword>
<dbReference type="SUPFAM" id="SSF47113">
    <property type="entry name" value="Histone-fold"/>
    <property type="match status" value="1"/>
</dbReference>
<sequence>PPTARAIALLLAAAPTVQDAQPGVLHQLLEFSHRYATQALSDALIYAEHAGHSGKVELEDVTLAVQARVGWEFGGRVPKDYVLSLATQTNSVPLPPVPEVFGVRLP</sequence>
<dbReference type="GO" id="GO:0000124">
    <property type="term" value="C:SAGA complex"/>
    <property type="evidence" value="ECO:0007669"/>
    <property type="project" value="TreeGrafter"/>
</dbReference>
<feature type="chain" id="PRO_5010881939" description="Transcription factor TAFII-31" evidence="6">
    <location>
        <begin position="20"/>
        <end position="106"/>
    </location>
</feature>
<dbReference type="InterPro" id="IPR003162">
    <property type="entry name" value="TFIID-31"/>
</dbReference>
<proteinExistence type="inferred from homology"/>
<feature type="signal peptide" evidence="6">
    <location>
        <begin position="1"/>
        <end position="19"/>
    </location>
</feature>
<organism evidence="7 8">
    <name type="scientific">Postia placenta MAD-698-R-SB12</name>
    <dbReference type="NCBI Taxonomy" id="670580"/>
    <lineage>
        <taxon>Eukaryota</taxon>
        <taxon>Fungi</taxon>
        <taxon>Dikarya</taxon>
        <taxon>Basidiomycota</taxon>
        <taxon>Agaricomycotina</taxon>
        <taxon>Agaricomycetes</taxon>
        <taxon>Polyporales</taxon>
        <taxon>Adustoporiaceae</taxon>
        <taxon>Rhodonia</taxon>
    </lineage>
</organism>
<keyword evidence="3" id="KW-0805">Transcription regulation</keyword>
<dbReference type="OrthoDB" id="341924at2759"/>
<keyword evidence="6" id="KW-0732">Signal</keyword>
<dbReference type="GO" id="GO:0003713">
    <property type="term" value="F:transcription coactivator activity"/>
    <property type="evidence" value="ECO:0007669"/>
    <property type="project" value="TreeGrafter"/>
</dbReference>
<evidence type="ECO:0008006" key="9">
    <source>
        <dbReference type="Google" id="ProtNLM"/>
    </source>
</evidence>
<dbReference type="RefSeq" id="XP_024336093.1">
    <property type="nucleotide sequence ID" value="XM_024483517.1"/>
</dbReference>
<dbReference type="GeneID" id="36328466"/>
<feature type="non-terminal residue" evidence="7">
    <location>
        <position position="106"/>
    </location>
</feature>
<dbReference type="GO" id="GO:0046982">
    <property type="term" value="F:protein heterodimerization activity"/>
    <property type="evidence" value="ECO:0007669"/>
    <property type="project" value="InterPro"/>
</dbReference>